<organism evidence="1 2">
    <name type="scientific">Phytophthora fragariaefolia</name>
    <dbReference type="NCBI Taxonomy" id="1490495"/>
    <lineage>
        <taxon>Eukaryota</taxon>
        <taxon>Sar</taxon>
        <taxon>Stramenopiles</taxon>
        <taxon>Oomycota</taxon>
        <taxon>Peronosporomycetes</taxon>
        <taxon>Peronosporales</taxon>
        <taxon>Peronosporaceae</taxon>
        <taxon>Phytophthora</taxon>
    </lineage>
</organism>
<sequence>MPISEVDNPLTRSMSQLNSVCSNSIMLYITHLVPLVEQKITKRLQIFYGIMFDGWTDLSMHYIAVIATFMGNGVYYEVLLDCSPPLNEKSYTAKEHYALLESVLAIYGKSIKARAVLIGDNCATDKPLADLMNVPLIGCGCHKLNLAIKA</sequence>
<proteinExistence type="predicted"/>
<accession>A0A9W6Y2W8</accession>
<keyword evidence="2" id="KW-1185">Reference proteome</keyword>
<name>A0A9W6Y2W8_9STRA</name>
<protein>
    <submittedName>
        <fullName evidence="1">Unnamed protein product</fullName>
    </submittedName>
</protein>
<evidence type="ECO:0000313" key="2">
    <source>
        <dbReference type="Proteomes" id="UP001165121"/>
    </source>
</evidence>
<dbReference type="OrthoDB" id="98856at2759"/>
<dbReference type="Proteomes" id="UP001165121">
    <property type="component" value="Unassembled WGS sequence"/>
</dbReference>
<reference evidence="1" key="1">
    <citation type="submission" date="2023-04" db="EMBL/GenBank/DDBJ databases">
        <title>Phytophthora fragariaefolia NBRC 109709.</title>
        <authorList>
            <person name="Ichikawa N."/>
            <person name="Sato H."/>
            <person name="Tonouchi N."/>
        </authorList>
    </citation>
    <scope>NUCLEOTIDE SEQUENCE</scope>
    <source>
        <strain evidence="1">NBRC 109709</strain>
    </source>
</reference>
<dbReference type="SUPFAM" id="SSF53098">
    <property type="entry name" value="Ribonuclease H-like"/>
    <property type="match status" value="1"/>
</dbReference>
<dbReference type="EMBL" id="BSXT01002807">
    <property type="protein sequence ID" value="GMF51052.1"/>
    <property type="molecule type" value="Genomic_DNA"/>
</dbReference>
<evidence type="ECO:0000313" key="1">
    <source>
        <dbReference type="EMBL" id="GMF51052.1"/>
    </source>
</evidence>
<dbReference type="PANTHER" id="PTHR40866">
    <property type="entry name" value="BED-TYPE DOMAIN-CONTAINING PROTEIN"/>
    <property type="match status" value="1"/>
</dbReference>
<dbReference type="InterPro" id="IPR012337">
    <property type="entry name" value="RNaseH-like_sf"/>
</dbReference>
<gene>
    <name evidence="1" type="ORF">Pfra01_002052900</name>
</gene>
<comment type="caution">
    <text evidence="1">The sequence shown here is derived from an EMBL/GenBank/DDBJ whole genome shotgun (WGS) entry which is preliminary data.</text>
</comment>
<dbReference type="PANTHER" id="PTHR40866:SF1">
    <property type="entry name" value="BED-TYPE DOMAIN-CONTAINING PROTEIN"/>
    <property type="match status" value="1"/>
</dbReference>
<dbReference type="AlphaFoldDB" id="A0A9W6Y2W8"/>